<dbReference type="SUPFAM" id="SSF52091">
    <property type="entry name" value="SpoIIaa-like"/>
    <property type="match status" value="1"/>
</dbReference>
<gene>
    <name evidence="2" type="ORF">AA23TX_01297</name>
</gene>
<dbReference type="PANTHER" id="PTHR33495">
    <property type="entry name" value="ANTI-SIGMA FACTOR ANTAGONIST TM_1081-RELATED-RELATED"/>
    <property type="match status" value="1"/>
</dbReference>
<dbReference type="PROSITE" id="PS50801">
    <property type="entry name" value="STAS"/>
    <property type="match status" value="1"/>
</dbReference>
<dbReference type="CDD" id="cd07043">
    <property type="entry name" value="STAS_anti-anti-sigma_factors"/>
    <property type="match status" value="1"/>
</dbReference>
<evidence type="ECO:0000259" key="1">
    <source>
        <dbReference type="PROSITE" id="PS50801"/>
    </source>
</evidence>
<protein>
    <submittedName>
        <fullName evidence="2">Anti-anti-sigma factor</fullName>
    </submittedName>
</protein>
<feature type="domain" description="STAS" evidence="1">
    <location>
        <begin position="18"/>
        <end position="127"/>
    </location>
</feature>
<dbReference type="InterPro" id="IPR002645">
    <property type="entry name" value="STAS_dom"/>
</dbReference>
<organism evidence="2 3">
    <name type="scientific">Amycolatopsis camponoti</name>
    <dbReference type="NCBI Taxonomy" id="2606593"/>
    <lineage>
        <taxon>Bacteria</taxon>
        <taxon>Bacillati</taxon>
        <taxon>Actinomycetota</taxon>
        <taxon>Actinomycetes</taxon>
        <taxon>Pseudonocardiales</taxon>
        <taxon>Pseudonocardiaceae</taxon>
        <taxon>Amycolatopsis</taxon>
    </lineage>
</organism>
<dbReference type="AlphaFoldDB" id="A0A6I8LL44"/>
<dbReference type="GO" id="GO:0043856">
    <property type="term" value="F:anti-sigma factor antagonist activity"/>
    <property type="evidence" value="ECO:0007669"/>
    <property type="project" value="TreeGrafter"/>
</dbReference>
<dbReference type="RefSeq" id="WP_155541639.1">
    <property type="nucleotide sequence ID" value="NZ_CABVGP010000001.1"/>
</dbReference>
<evidence type="ECO:0000313" key="3">
    <source>
        <dbReference type="Proteomes" id="UP000399805"/>
    </source>
</evidence>
<sequence length="129" mass="13572">MHDTITRPGVAFLVEAPPRIAITTTAERTVVAVTGELDLSATGRLAARLGEELDLAPRALVIDLTRLDFCSVRGLSVVLDAVAAARAAGIPVAVAADGRAVRRPVEVLGLGDALPLYRTLADAEEHRVR</sequence>
<dbReference type="InterPro" id="IPR036513">
    <property type="entry name" value="STAS_dom_sf"/>
</dbReference>
<dbReference type="Pfam" id="PF01740">
    <property type="entry name" value="STAS"/>
    <property type="match status" value="1"/>
</dbReference>
<dbReference type="EMBL" id="CABVGP010000001">
    <property type="protein sequence ID" value="VVJ16276.1"/>
    <property type="molecule type" value="Genomic_DNA"/>
</dbReference>
<reference evidence="2 3" key="1">
    <citation type="submission" date="2019-09" db="EMBL/GenBank/DDBJ databases">
        <authorList>
            <person name="Leyn A S."/>
        </authorList>
    </citation>
    <scope>NUCLEOTIDE SEQUENCE [LARGE SCALE GENOMIC DNA]</scope>
    <source>
        <strain evidence="2">AA231_1</strain>
    </source>
</reference>
<proteinExistence type="predicted"/>
<accession>A0A6I8LL44</accession>
<dbReference type="Proteomes" id="UP000399805">
    <property type="component" value="Unassembled WGS sequence"/>
</dbReference>
<name>A0A6I8LL44_9PSEU</name>
<keyword evidence="3" id="KW-1185">Reference proteome</keyword>
<dbReference type="Gene3D" id="3.30.750.24">
    <property type="entry name" value="STAS domain"/>
    <property type="match status" value="1"/>
</dbReference>
<dbReference type="PANTHER" id="PTHR33495:SF2">
    <property type="entry name" value="ANTI-SIGMA FACTOR ANTAGONIST TM_1081-RELATED"/>
    <property type="match status" value="1"/>
</dbReference>
<evidence type="ECO:0000313" key="2">
    <source>
        <dbReference type="EMBL" id="VVJ16276.1"/>
    </source>
</evidence>